<dbReference type="Pfam" id="PF06794">
    <property type="entry name" value="UPF0270"/>
    <property type="match status" value="1"/>
</dbReference>
<evidence type="ECO:0000313" key="3">
    <source>
        <dbReference type="Proteomes" id="UP000633814"/>
    </source>
</evidence>
<reference evidence="2 3" key="1">
    <citation type="submission" date="2021-10" db="EMBL/GenBank/DDBJ databases">
        <title>Alishewanella koreense sp. nov. isolated from seawater of southwestern coast in South Korea and the proposal for the reclassification of Rheinheimera perlucida and Rheinheimera tuosuensis as Arsukibacterium perlucida and Arsukibacterium tuosuensis.</title>
        <authorList>
            <person name="Kim K.H."/>
            <person name="Ruan W."/>
            <person name="Kim K.R."/>
            <person name="Baek J.H."/>
            <person name="Jeon C.O."/>
        </authorList>
    </citation>
    <scope>NUCLEOTIDE SEQUENCE [LARGE SCALE GENOMIC DNA]</scope>
    <source>
        <strain evidence="2 3">16-MA</strain>
    </source>
</reference>
<accession>A0ABS8C4I1</accession>
<protein>
    <submittedName>
        <fullName evidence="2">YheU family protein</fullName>
    </submittedName>
</protein>
<comment type="caution">
    <text evidence="2">The sequence shown here is derived from an EMBL/GenBank/DDBJ whole genome shotgun (WGS) entry which is preliminary data.</text>
</comment>
<keyword evidence="3" id="KW-1185">Reference proteome</keyword>
<proteinExistence type="inferred from homology"/>
<comment type="similarity">
    <text evidence="1">Belongs to the UPF0270 family.</text>
</comment>
<evidence type="ECO:0000256" key="1">
    <source>
        <dbReference type="ARBA" id="ARBA00006450"/>
    </source>
</evidence>
<dbReference type="PIRSF" id="PIRSF006169">
    <property type="entry name" value="UCP006169"/>
    <property type="match status" value="1"/>
</dbReference>
<dbReference type="EMBL" id="JAEINI020000006">
    <property type="protein sequence ID" value="MCB5227238.1"/>
    <property type="molecule type" value="Genomic_DNA"/>
</dbReference>
<dbReference type="RefSeq" id="WP_226751304.1">
    <property type="nucleotide sequence ID" value="NZ_JAEINI020000006.1"/>
</dbReference>
<name>A0ABS8C4I1_9ALTE</name>
<gene>
    <name evidence="2" type="ORF">JAO78_010480</name>
</gene>
<dbReference type="SUPFAM" id="SSF118001">
    <property type="entry name" value="YehU-like"/>
    <property type="match status" value="1"/>
</dbReference>
<evidence type="ECO:0000313" key="2">
    <source>
        <dbReference type="EMBL" id="MCB5227238.1"/>
    </source>
</evidence>
<organism evidence="2 3">
    <name type="scientific">Alishewanella maricola</name>
    <dbReference type="NCBI Taxonomy" id="2795740"/>
    <lineage>
        <taxon>Bacteria</taxon>
        <taxon>Pseudomonadati</taxon>
        <taxon>Pseudomonadota</taxon>
        <taxon>Gammaproteobacteria</taxon>
        <taxon>Alteromonadales</taxon>
        <taxon>Alteromonadaceae</taxon>
        <taxon>Alishewanella</taxon>
    </lineage>
</organism>
<sequence length="80" mass="9023">MIISYTDIDPTTLDNLIESFVLREGTDYGEQEVSLAVKVQAIRRQLKAGEVLIVYSELDETVNLMSKQHFMQQQAADGSM</sequence>
<dbReference type="Proteomes" id="UP000633814">
    <property type="component" value="Unassembled WGS sequence"/>
</dbReference>
<dbReference type="NCBIfam" id="NF003438">
    <property type="entry name" value="PRK04966.1"/>
    <property type="match status" value="1"/>
</dbReference>
<dbReference type="InterPro" id="IPR010648">
    <property type="entry name" value="UPF0270"/>
</dbReference>
<dbReference type="InterPro" id="IPR036685">
    <property type="entry name" value="YehU-like_sf"/>
</dbReference>
<dbReference type="Gene3D" id="1.10.10.610">
    <property type="entry name" value="YehU-like"/>
    <property type="match status" value="1"/>
</dbReference>